<protein>
    <submittedName>
        <fullName evidence="1">Uncharacterized protein</fullName>
    </submittedName>
</protein>
<organism evidence="1 2">
    <name type="scientific">Rasamsonia emersonii (strain ATCC 16479 / CBS 393.64 / IMI 116815)</name>
    <dbReference type="NCBI Taxonomy" id="1408163"/>
    <lineage>
        <taxon>Eukaryota</taxon>
        <taxon>Fungi</taxon>
        <taxon>Dikarya</taxon>
        <taxon>Ascomycota</taxon>
        <taxon>Pezizomycotina</taxon>
        <taxon>Eurotiomycetes</taxon>
        <taxon>Eurotiomycetidae</taxon>
        <taxon>Eurotiales</taxon>
        <taxon>Trichocomaceae</taxon>
        <taxon>Rasamsonia</taxon>
    </lineage>
</organism>
<dbReference type="OrthoDB" id="425354at2759"/>
<dbReference type="EMBL" id="LASV01000064">
    <property type="protein sequence ID" value="KKA24364.1"/>
    <property type="molecule type" value="Genomic_DNA"/>
</dbReference>
<name>A0A0F4Z1I0_RASE3</name>
<dbReference type="GeneID" id="25313955"/>
<dbReference type="InterPro" id="IPR012674">
    <property type="entry name" value="Calycin"/>
</dbReference>
<reference evidence="1 2" key="1">
    <citation type="submission" date="2015-04" db="EMBL/GenBank/DDBJ databases">
        <authorList>
            <person name="Heijne W.H."/>
            <person name="Fedorova N.D."/>
            <person name="Nierman W.C."/>
            <person name="Vollebregt A.W."/>
            <person name="Zhao Z."/>
            <person name="Wu L."/>
            <person name="Kumar M."/>
            <person name="Stam H."/>
            <person name="van den Berg M.A."/>
            <person name="Pel H.J."/>
        </authorList>
    </citation>
    <scope>NUCLEOTIDE SEQUENCE [LARGE SCALE GENOMIC DNA]</scope>
    <source>
        <strain evidence="1 2">CBS 393.64</strain>
    </source>
</reference>
<dbReference type="InterPro" id="IPR053037">
    <property type="entry name" value="Pericyclase_pydY-like"/>
</dbReference>
<dbReference type="AlphaFoldDB" id="A0A0F4Z1I0"/>
<sequence>MAAPADVTLRSLSGKWALNKSLSGDTEAVLEVQGVNWVTRKAIGSAAVTLTIKQYTDSETGLTHVDIDQSSSLGAGTQERRVLDWTGREANNPLFGRVQGKTRWATLAELDDDFLKEGFEDGTTEVIHTWTEHLDSGATTQQAWGFEIIDGQRYYVRHVVARKGDQVARIKMVYDWQGKE</sequence>
<dbReference type="PANTHER" id="PTHR38115">
    <property type="entry name" value="LIPOCALIN-LIKE DOMAIN-CONTAINING PROTEIN"/>
    <property type="match status" value="1"/>
</dbReference>
<dbReference type="Gene3D" id="2.40.128.20">
    <property type="match status" value="1"/>
</dbReference>
<proteinExistence type="predicted"/>
<dbReference type="Proteomes" id="UP000053958">
    <property type="component" value="Unassembled WGS sequence"/>
</dbReference>
<keyword evidence="2" id="KW-1185">Reference proteome</keyword>
<dbReference type="SUPFAM" id="SSF50814">
    <property type="entry name" value="Lipocalins"/>
    <property type="match status" value="1"/>
</dbReference>
<evidence type="ECO:0000313" key="2">
    <source>
        <dbReference type="Proteomes" id="UP000053958"/>
    </source>
</evidence>
<gene>
    <name evidence="1" type="ORF">T310_1604</name>
</gene>
<comment type="caution">
    <text evidence="1">The sequence shown here is derived from an EMBL/GenBank/DDBJ whole genome shotgun (WGS) entry which is preliminary data.</text>
</comment>
<accession>A0A0F4Z1I0</accession>
<dbReference type="PANTHER" id="PTHR38115:SF1">
    <property type="entry name" value="LIPOCALIN-LIKE DOMAIN-CONTAINING PROTEIN"/>
    <property type="match status" value="1"/>
</dbReference>
<evidence type="ECO:0000313" key="1">
    <source>
        <dbReference type="EMBL" id="KKA24364.1"/>
    </source>
</evidence>
<dbReference type="RefSeq" id="XP_013330976.1">
    <property type="nucleotide sequence ID" value="XM_013475522.1"/>
</dbReference>